<evidence type="ECO:0000256" key="1">
    <source>
        <dbReference type="SAM" id="Phobius"/>
    </source>
</evidence>
<evidence type="ECO:0000313" key="3">
    <source>
        <dbReference type="Proteomes" id="UP000626148"/>
    </source>
</evidence>
<accession>A0A918K6N3</accession>
<name>A0A918K6N3_9GAMM</name>
<keyword evidence="1" id="KW-1133">Transmembrane helix</keyword>
<dbReference type="EMBL" id="BMXR01000004">
    <property type="protein sequence ID" value="GGX52369.1"/>
    <property type="molecule type" value="Genomic_DNA"/>
</dbReference>
<feature type="transmembrane region" description="Helical" evidence="1">
    <location>
        <begin position="13"/>
        <end position="34"/>
    </location>
</feature>
<reference evidence="2" key="2">
    <citation type="submission" date="2020-09" db="EMBL/GenBank/DDBJ databases">
        <authorList>
            <person name="Sun Q."/>
            <person name="Kim S."/>
        </authorList>
    </citation>
    <scope>NUCLEOTIDE SEQUENCE</scope>
    <source>
        <strain evidence="2">KCTC 22169</strain>
    </source>
</reference>
<comment type="caution">
    <text evidence="2">The sequence shown here is derived from an EMBL/GenBank/DDBJ whole genome shotgun (WGS) entry which is preliminary data.</text>
</comment>
<protein>
    <submittedName>
        <fullName evidence="2">Uncharacterized protein</fullName>
    </submittedName>
</protein>
<organism evidence="2 3">
    <name type="scientific">Saccharospirillum salsuginis</name>
    <dbReference type="NCBI Taxonomy" id="418750"/>
    <lineage>
        <taxon>Bacteria</taxon>
        <taxon>Pseudomonadati</taxon>
        <taxon>Pseudomonadota</taxon>
        <taxon>Gammaproteobacteria</taxon>
        <taxon>Oceanospirillales</taxon>
        <taxon>Saccharospirillaceae</taxon>
        <taxon>Saccharospirillum</taxon>
    </lineage>
</organism>
<reference evidence="2" key="1">
    <citation type="journal article" date="2014" name="Int. J. Syst. Evol. Microbiol.">
        <title>Complete genome sequence of Corynebacterium casei LMG S-19264T (=DSM 44701T), isolated from a smear-ripened cheese.</title>
        <authorList>
            <consortium name="US DOE Joint Genome Institute (JGI-PGF)"/>
            <person name="Walter F."/>
            <person name="Albersmeier A."/>
            <person name="Kalinowski J."/>
            <person name="Ruckert C."/>
        </authorList>
    </citation>
    <scope>NUCLEOTIDE SEQUENCE</scope>
    <source>
        <strain evidence="2">KCTC 22169</strain>
    </source>
</reference>
<proteinExistence type="predicted"/>
<dbReference type="Proteomes" id="UP000626148">
    <property type="component" value="Unassembled WGS sequence"/>
</dbReference>
<evidence type="ECO:0000313" key="2">
    <source>
        <dbReference type="EMBL" id="GGX52369.1"/>
    </source>
</evidence>
<gene>
    <name evidence="2" type="ORF">GCM10007392_19630</name>
</gene>
<keyword evidence="3" id="KW-1185">Reference proteome</keyword>
<keyword evidence="1" id="KW-0472">Membrane</keyword>
<sequence length="84" mass="9247">MKPMATTDKAGNLQVNVSAVASSVTLAVVLWLGATVQELDKKFPVLIYRVEVLEKQAENRREQSSALEQFSLKNGVDRSELIEG</sequence>
<keyword evidence="1" id="KW-0812">Transmembrane</keyword>
<dbReference type="AlphaFoldDB" id="A0A918K6N3"/>